<comment type="caution">
    <text evidence="3">The sequence shown here is derived from an EMBL/GenBank/DDBJ whole genome shotgun (WGS) entry which is preliminary data.</text>
</comment>
<name>A0A8X7MIA5_9BASI</name>
<gene>
    <name evidence="3" type="ORF">A4X06_0g9430</name>
</gene>
<feature type="non-terminal residue" evidence="3">
    <location>
        <position position="1"/>
    </location>
</feature>
<evidence type="ECO:0000313" key="3">
    <source>
        <dbReference type="EMBL" id="KAE8236812.1"/>
    </source>
</evidence>
<feature type="region of interest" description="Disordered" evidence="1">
    <location>
        <begin position="358"/>
        <end position="386"/>
    </location>
</feature>
<feature type="transmembrane region" description="Helical" evidence="2">
    <location>
        <begin position="255"/>
        <end position="277"/>
    </location>
</feature>
<dbReference type="EMBL" id="LWDE02002775">
    <property type="protein sequence ID" value="KAE8236812.1"/>
    <property type="molecule type" value="Genomic_DNA"/>
</dbReference>
<reference evidence="3" key="2">
    <citation type="journal article" date="2019" name="IMA Fungus">
        <title>Genome sequencing and comparison of five Tilletia species to identify candidate genes for the detection of regulated species infecting wheat.</title>
        <authorList>
            <person name="Nguyen H.D.T."/>
            <person name="Sultana T."/>
            <person name="Kesanakurti P."/>
            <person name="Hambleton S."/>
        </authorList>
    </citation>
    <scope>NUCLEOTIDE SEQUENCE</scope>
    <source>
        <strain evidence="3">DAOMC 236426</strain>
    </source>
</reference>
<keyword evidence="2" id="KW-0472">Membrane</keyword>
<feature type="transmembrane region" description="Helical" evidence="2">
    <location>
        <begin position="96"/>
        <end position="120"/>
    </location>
</feature>
<evidence type="ECO:0000256" key="1">
    <source>
        <dbReference type="SAM" id="MobiDB-lite"/>
    </source>
</evidence>
<protein>
    <submittedName>
        <fullName evidence="3">Uncharacterized protein</fullName>
    </submittedName>
</protein>
<dbReference type="AlphaFoldDB" id="A0A8X7MIA5"/>
<feature type="compositionally biased region" description="Pro residues" evidence="1">
    <location>
        <begin position="376"/>
        <end position="386"/>
    </location>
</feature>
<sequence>MSAYPEFNLLPPPPPTYLSTSSPRRAQLPRFANVDEVREFARGQVLARRSLSVKVSLFFVITYISLLGILAISVIIRRILNRKFWLFRIVRRRDGLLLVPHLHNTWSVLAGCFACLWTSYNIACLVDLVHQQPPKEAGYALIYVWGPLYVGVSWMAWAAAVAGTQNLFIRIKITRRWECSFFIQPWVANLVGIVVPCSCALSVFFPARLGNQHAEAARRLFLEWDHQFSTQETITEDMLIQLQLIWFQTIQHANYLAICAMMWSIFALISNLVYLYFSVRLIGTLRSHLRKGGPKAGPIPNAMTMSMGIFSGESAPDGEEDHLDQVVQSRIAVQTIGGTSAIASSNIIRSQVAVTIEDTRSPCDKKQPTAGSSPASPVPPPSKPMT</sequence>
<organism evidence="3 4">
    <name type="scientific">Tilletia controversa</name>
    <name type="common">dwarf bunt fungus</name>
    <dbReference type="NCBI Taxonomy" id="13291"/>
    <lineage>
        <taxon>Eukaryota</taxon>
        <taxon>Fungi</taxon>
        <taxon>Dikarya</taxon>
        <taxon>Basidiomycota</taxon>
        <taxon>Ustilaginomycotina</taxon>
        <taxon>Exobasidiomycetes</taxon>
        <taxon>Tilletiales</taxon>
        <taxon>Tilletiaceae</taxon>
        <taxon>Tilletia</taxon>
    </lineage>
</organism>
<feature type="transmembrane region" description="Helical" evidence="2">
    <location>
        <begin position="140"/>
        <end position="160"/>
    </location>
</feature>
<keyword evidence="2" id="KW-0812">Transmembrane</keyword>
<evidence type="ECO:0000313" key="4">
    <source>
        <dbReference type="Proteomes" id="UP000077684"/>
    </source>
</evidence>
<keyword evidence="4" id="KW-1185">Reference proteome</keyword>
<reference evidence="3" key="1">
    <citation type="submission" date="2016-04" db="EMBL/GenBank/DDBJ databases">
        <authorList>
            <person name="Nguyen H.D."/>
            <person name="Samba Siva P."/>
            <person name="Cullis J."/>
            <person name="Levesque C.A."/>
            <person name="Hambleton S."/>
        </authorList>
    </citation>
    <scope>NUCLEOTIDE SEQUENCE</scope>
    <source>
        <strain evidence="3">DAOMC 236426</strain>
    </source>
</reference>
<accession>A0A8X7MIA5</accession>
<feature type="transmembrane region" description="Helical" evidence="2">
    <location>
        <begin position="181"/>
        <end position="205"/>
    </location>
</feature>
<dbReference type="Proteomes" id="UP000077684">
    <property type="component" value="Unassembled WGS sequence"/>
</dbReference>
<evidence type="ECO:0000256" key="2">
    <source>
        <dbReference type="SAM" id="Phobius"/>
    </source>
</evidence>
<keyword evidence="2" id="KW-1133">Transmembrane helix</keyword>
<feature type="compositionally biased region" description="Basic and acidic residues" evidence="1">
    <location>
        <begin position="358"/>
        <end position="367"/>
    </location>
</feature>
<proteinExistence type="predicted"/>
<feature type="transmembrane region" description="Helical" evidence="2">
    <location>
        <begin position="55"/>
        <end position="76"/>
    </location>
</feature>